<feature type="compositionally biased region" description="Low complexity" evidence="2">
    <location>
        <begin position="137"/>
        <end position="149"/>
    </location>
</feature>
<name>A0A397Z4L3_BRACM</name>
<feature type="region of interest" description="Disordered" evidence="2">
    <location>
        <begin position="249"/>
        <end position="304"/>
    </location>
</feature>
<reference evidence="5 6" key="1">
    <citation type="submission" date="2018-06" db="EMBL/GenBank/DDBJ databases">
        <title>WGS assembly of Brassica rapa FPsc.</title>
        <authorList>
            <person name="Bowman J."/>
            <person name="Kohchi T."/>
            <person name="Yamato K."/>
            <person name="Jenkins J."/>
            <person name="Shu S."/>
            <person name="Ishizaki K."/>
            <person name="Yamaoka S."/>
            <person name="Nishihama R."/>
            <person name="Nakamura Y."/>
            <person name="Berger F."/>
            <person name="Adam C."/>
            <person name="Aki S."/>
            <person name="Althoff F."/>
            <person name="Araki T."/>
            <person name="Arteaga-Vazquez M."/>
            <person name="Balasubrmanian S."/>
            <person name="Bauer D."/>
            <person name="Boehm C."/>
            <person name="Briginshaw L."/>
            <person name="Caballero-Perez J."/>
            <person name="Catarino B."/>
            <person name="Chen F."/>
            <person name="Chiyoda S."/>
            <person name="Chovatia M."/>
            <person name="Davies K."/>
            <person name="Delmans M."/>
            <person name="Demura T."/>
            <person name="Dierschke T."/>
            <person name="Dolan L."/>
            <person name="Dorantes-Acosta A."/>
            <person name="Eklund D."/>
            <person name="Florent S."/>
            <person name="Flores-Sandoval E."/>
            <person name="Fujiyama A."/>
            <person name="Fukuzawa H."/>
            <person name="Galik B."/>
            <person name="Grimanelli D."/>
            <person name="Grimwood J."/>
            <person name="Grossniklaus U."/>
            <person name="Hamada T."/>
            <person name="Haseloff J."/>
            <person name="Hetherington A."/>
            <person name="Higo A."/>
            <person name="Hirakawa Y."/>
            <person name="Hundley H."/>
            <person name="Ikeda Y."/>
            <person name="Inoue K."/>
            <person name="Inoue S."/>
            <person name="Ishida S."/>
            <person name="Jia Q."/>
            <person name="Kakita M."/>
            <person name="Kanazawa T."/>
            <person name="Kawai Y."/>
            <person name="Kawashima T."/>
            <person name="Kennedy M."/>
            <person name="Kinose K."/>
            <person name="Kinoshita T."/>
            <person name="Kohara Y."/>
            <person name="Koide E."/>
            <person name="Komatsu K."/>
            <person name="Kopischke S."/>
            <person name="Kubo M."/>
            <person name="Kyozuka J."/>
            <person name="Lagercrantz U."/>
            <person name="Lin S."/>
            <person name="Lindquist E."/>
            <person name="Lipzen A."/>
            <person name="Lu C."/>
            <person name="Luna E."/>
            <person name="Martienssen R."/>
            <person name="Minamino N."/>
            <person name="Mizutani M."/>
            <person name="Mizutani M."/>
            <person name="Mochizuki N."/>
            <person name="Monte I."/>
            <person name="Mosher R."/>
            <person name="Nagasaki H."/>
            <person name="Nakagami H."/>
            <person name="Naramoto S."/>
            <person name="Nishitani K."/>
            <person name="Ohtani M."/>
            <person name="Okamoto T."/>
            <person name="Okumura M."/>
            <person name="Phillips J."/>
            <person name="Pollak B."/>
            <person name="Reinders A."/>
            <person name="Roevekamp M."/>
            <person name="Sano R."/>
            <person name="Sawa S."/>
            <person name="Schmid M."/>
            <person name="Shirakawa M."/>
            <person name="Solano R."/>
            <person name="Spunde A."/>
            <person name="Suetsugu N."/>
            <person name="Sugano S."/>
            <person name="Sugiyama A."/>
            <person name="Sun R."/>
            <person name="Suzuki Y."/>
            <person name="Takenaka M."/>
            <person name="Takezawa D."/>
            <person name="Tomogane H."/>
            <person name="Tsuzuki M."/>
            <person name="Ueda T."/>
            <person name="Umeda M."/>
            <person name="Ward J."/>
            <person name="Watanabe Y."/>
            <person name="Yazaki K."/>
            <person name="Yokoyama R."/>
            <person name="Yoshitake Y."/>
            <person name="Yotsui I."/>
            <person name="Zachgo S."/>
            <person name="Schmutz J."/>
        </authorList>
    </citation>
    <scope>NUCLEOTIDE SEQUENCE [LARGE SCALE GENOMIC DNA]</scope>
    <source>
        <strain evidence="6">cv. B-3</strain>
    </source>
</reference>
<dbReference type="PROSITE" id="PS50222">
    <property type="entry name" value="EF_HAND_2"/>
    <property type="match status" value="1"/>
</dbReference>
<accession>A0A397Z4L3</accession>
<dbReference type="AlphaFoldDB" id="A0A397Z4L3"/>
<dbReference type="PANTHER" id="PTHR11216">
    <property type="entry name" value="EH DOMAIN"/>
    <property type="match status" value="1"/>
</dbReference>
<feature type="region of interest" description="Disordered" evidence="2">
    <location>
        <begin position="635"/>
        <end position="662"/>
    </location>
</feature>
<dbReference type="Gene3D" id="1.10.238.10">
    <property type="entry name" value="EF-hand"/>
    <property type="match status" value="1"/>
</dbReference>
<feature type="domain" description="EF-hand" evidence="4">
    <location>
        <begin position="192"/>
        <end position="227"/>
    </location>
</feature>
<dbReference type="SMART" id="SM00027">
    <property type="entry name" value="EH"/>
    <property type="match status" value="1"/>
</dbReference>
<dbReference type="Pfam" id="PF13202">
    <property type="entry name" value="EF-hand_5"/>
    <property type="match status" value="1"/>
</dbReference>
<evidence type="ECO:0000259" key="4">
    <source>
        <dbReference type="PROSITE" id="PS50222"/>
    </source>
</evidence>
<dbReference type="EMBL" id="CM010633">
    <property type="protein sequence ID" value="RID58250.1"/>
    <property type="molecule type" value="Genomic_DNA"/>
</dbReference>
<feature type="compositionally biased region" description="Basic and acidic residues" evidence="2">
    <location>
        <begin position="762"/>
        <end position="777"/>
    </location>
</feature>
<protein>
    <recommendedName>
        <fullName evidence="7">EF-hand domain-containing protein</fullName>
    </recommendedName>
</protein>
<sequence>MAAPRPTGGQDLFDTYFRRADLDGDGRISGAEAVVAQSVARQSSIPQHGSLSQHPVGVQNQLTGNLGQSFVPAGATSGTTGSTVGVGISASSQLTQRQSQPPQPQPQHQPQPQPRHQPHPQPQPQHHPRPQPHHQPQPRTQHQPHYQHQAPWPKMSPVDVQKYTKVFVQVDTDRDGKITGHQARNLFLSWKLPREALKQVWDLSDQDNDSMLSLREFCIAVYLMERYREGRPLPPVFPSTIISSESMFTSPGQSVAPHGNASWGHPHGQVHGGSRPPAIPKGKPPRPVPLSPSDGLVQPTQPKRKMPELEKHLVDQLSKEEQDALNSKFEEATAVDKKVDELEKEIADSKQKIEFFHAKMQELVLYKSRCDNRYNEITERVSGDKRELESLAKKYEEKYKKSGNVGSKLTIEEATFRDIQEKKMELYQAIVKFDEGKLDDNIVKERTEHIQSGLEELIKNLNERCKQYGVRGKPTSLDKDHEKRDNDFGFGFGFDDFSIKPIKTGSTLSNDFLPPKLSIFSDSVPSPPANANDGFTAKPSLFDGSVPSTPATTTASYSGNKSYFDESVPSTPAYPGNLFSEKKSFFDDSVPSTPAYPGSSFPEKKSFFDDSVPSTPAYPGSVFPEKKSFFDDSVPSTPAYSTSDFGGKPFASETPRSDSLFPGRSPFMFDSVPSTPAAHDDFSSNSFSRFDSFNSNKDNDAFSLSRSDSMRSTSEPDPFASRFDSFNYQRYDSFNAQSYDNNNASETPKASLSRFDSIGSTRDSDYNHGFGFDDHDPFGSTGPFKTTTTTAETPRSNDHWNAF</sequence>
<keyword evidence="1" id="KW-0175">Coiled coil</keyword>
<evidence type="ECO:0000256" key="1">
    <source>
        <dbReference type="SAM" id="Coils"/>
    </source>
</evidence>
<feature type="compositionally biased region" description="Polar residues" evidence="2">
    <location>
        <begin position="39"/>
        <end position="60"/>
    </location>
</feature>
<dbReference type="InterPro" id="IPR011992">
    <property type="entry name" value="EF-hand-dom_pair"/>
</dbReference>
<feature type="compositionally biased region" description="Polar residues" evidence="2">
    <location>
        <begin position="736"/>
        <end position="750"/>
    </location>
</feature>
<dbReference type="SUPFAM" id="SSF47473">
    <property type="entry name" value="EF-hand"/>
    <property type="match status" value="1"/>
</dbReference>
<evidence type="ECO:0000313" key="5">
    <source>
        <dbReference type="EMBL" id="RID58250.1"/>
    </source>
</evidence>
<gene>
    <name evidence="5" type="ORF">BRARA_F01557</name>
</gene>
<feature type="region of interest" description="Disordered" evidence="2">
    <location>
        <begin position="38"/>
        <end position="60"/>
    </location>
</feature>
<dbReference type="Pfam" id="PF12763">
    <property type="entry name" value="EH"/>
    <property type="match status" value="1"/>
</dbReference>
<organism evidence="5 6">
    <name type="scientific">Brassica campestris</name>
    <name type="common">Field mustard</name>
    <dbReference type="NCBI Taxonomy" id="3711"/>
    <lineage>
        <taxon>Eukaryota</taxon>
        <taxon>Viridiplantae</taxon>
        <taxon>Streptophyta</taxon>
        <taxon>Embryophyta</taxon>
        <taxon>Tracheophyta</taxon>
        <taxon>Spermatophyta</taxon>
        <taxon>Magnoliopsida</taxon>
        <taxon>eudicotyledons</taxon>
        <taxon>Gunneridae</taxon>
        <taxon>Pentapetalae</taxon>
        <taxon>rosids</taxon>
        <taxon>malvids</taxon>
        <taxon>Brassicales</taxon>
        <taxon>Brassicaceae</taxon>
        <taxon>Brassiceae</taxon>
        <taxon>Brassica</taxon>
    </lineage>
</organism>
<dbReference type="Proteomes" id="UP000264353">
    <property type="component" value="Chromosome A6"/>
</dbReference>
<feature type="region of interest" description="Disordered" evidence="2">
    <location>
        <begin position="736"/>
        <end position="803"/>
    </location>
</feature>
<feature type="coiled-coil region" evidence="1">
    <location>
        <begin position="325"/>
        <end position="405"/>
    </location>
</feature>
<feature type="compositionally biased region" description="Low complexity" evidence="2">
    <location>
        <begin position="91"/>
        <end position="100"/>
    </location>
</feature>
<feature type="compositionally biased region" description="Low complexity" evidence="2">
    <location>
        <begin position="687"/>
        <end position="713"/>
    </location>
</feature>
<feature type="compositionally biased region" description="Polar residues" evidence="2">
    <location>
        <begin position="635"/>
        <end position="644"/>
    </location>
</feature>
<feature type="region of interest" description="Disordered" evidence="2">
    <location>
        <begin position="687"/>
        <end position="723"/>
    </location>
</feature>
<evidence type="ECO:0000259" key="3">
    <source>
        <dbReference type="PROSITE" id="PS50031"/>
    </source>
</evidence>
<dbReference type="PANTHER" id="PTHR11216:SF161">
    <property type="entry name" value="CALCIUM-BINDING EF HAND FAMILY PROTEIN"/>
    <property type="match status" value="1"/>
</dbReference>
<dbReference type="PROSITE" id="PS50031">
    <property type="entry name" value="EH"/>
    <property type="match status" value="1"/>
</dbReference>
<evidence type="ECO:0000256" key="2">
    <source>
        <dbReference type="SAM" id="MobiDB-lite"/>
    </source>
</evidence>
<proteinExistence type="predicted"/>
<dbReference type="GO" id="GO:0005509">
    <property type="term" value="F:calcium ion binding"/>
    <property type="evidence" value="ECO:0007669"/>
    <property type="project" value="InterPro"/>
</dbReference>
<dbReference type="InterPro" id="IPR000261">
    <property type="entry name" value="EH_dom"/>
</dbReference>
<dbReference type="InterPro" id="IPR002048">
    <property type="entry name" value="EF_hand_dom"/>
</dbReference>
<feature type="region of interest" description="Disordered" evidence="2">
    <location>
        <begin position="91"/>
        <end position="153"/>
    </location>
</feature>
<dbReference type="FunFam" id="1.10.238.10:FF:000350">
    <property type="entry name" value="Calcium-binding EF hand family protein"/>
    <property type="match status" value="1"/>
</dbReference>
<evidence type="ECO:0008006" key="7">
    <source>
        <dbReference type="Google" id="ProtNLM"/>
    </source>
</evidence>
<feature type="compositionally biased region" description="Pro residues" evidence="2">
    <location>
        <begin position="101"/>
        <end position="125"/>
    </location>
</feature>
<dbReference type="CDD" id="cd00052">
    <property type="entry name" value="EH"/>
    <property type="match status" value="1"/>
</dbReference>
<feature type="domain" description="EH" evidence="3">
    <location>
        <begin position="159"/>
        <end position="248"/>
    </location>
</feature>
<evidence type="ECO:0000313" key="6">
    <source>
        <dbReference type="Proteomes" id="UP000264353"/>
    </source>
</evidence>